<reference evidence="2" key="2">
    <citation type="submission" date="2016-01" db="EMBL/GenBank/DDBJ databases">
        <title>Diatom-associated endosymboitic cyanobacterium lacks core nitrogen metabolism enzymes.</title>
        <authorList>
            <person name="Hilton J.A."/>
            <person name="Foster R.A."/>
            <person name="Tripp H.J."/>
            <person name="Carter B.J."/>
            <person name="Zehr J.P."/>
            <person name="Villareal T.A."/>
        </authorList>
    </citation>
    <scope>NUCLEOTIDE SEQUENCE [LARGE SCALE GENOMIC DNA]</scope>
    <source>
        <strain evidence="2">HH01</strain>
    </source>
</reference>
<name>M1WQ94_9NOST</name>
<gene>
    <name evidence="1" type="ORF">RINTHH_790</name>
</gene>
<comment type="caution">
    <text evidence="1">The sequence shown here is derived from an EMBL/GenBank/DDBJ whole genome shotgun (WGS) entry which is preliminary data.</text>
</comment>
<proteinExistence type="predicted"/>
<evidence type="ECO:0000313" key="1">
    <source>
        <dbReference type="EMBL" id="CCH66234.1"/>
    </source>
</evidence>
<dbReference type="EMBL" id="CAIY01000005">
    <property type="protein sequence ID" value="CCH66234.1"/>
    <property type="molecule type" value="Genomic_DNA"/>
</dbReference>
<reference evidence="1 2" key="1">
    <citation type="submission" date="2012-05" db="EMBL/GenBank/DDBJ databases">
        <authorList>
            <person name="Hilton J."/>
        </authorList>
    </citation>
    <scope>NUCLEOTIDE SEQUENCE [LARGE SCALE GENOMIC DNA]</scope>
    <source>
        <strain evidence="1 2">HH01</strain>
    </source>
</reference>
<dbReference type="AlphaFoldDB" id="M1WQ94"/>
<sequence>MAYSIILAFSQLFLFLTSSNLAVGIAARLDDWHFSPDRLQLKLNLLGDTQPRHFSLKKTK</sequence>
<evidence type="ECO:0000313" key="2">
    <source>
        <dbReference type="Proteomes" id="UP000053051"/>
    </source>
</evidence>
<accession>M1WQ94</accession>
<organism evidence="1 2">
    <name type="scientific">Richelia intracellularis HH01</name>
    <dbReference type="NCBI Taxonomy" id="1165094"/>
    <lineage>
        <taxon>Bacteria</taxon>
        <taxon>Bacillati</taxon>
        <taxon>Cyanobacteriota</taxon>
        <taxon>Cyanophyceae</taxon>
        <taxon>Nostocales</taxon>
        <taxon>Nostocaceae</taxon>
        <taxon>Richelia</taxon>
    </lineage>
</organism>
<keyword evidence="2" id="KW-1185">Reference proteome</keyword>
<dbReference type="Proteomes" id="UP000053051">
    <property type="component" value="Unassembled WGS sequence"/>
</dbReference>
<protein>
    <submittedName>
        <fullName evidence="1">Uncharacterized protein</fullName>
    </submittedName>
</protein>